<organism evidence="6 7">
    <name type="scientific">Weissella soli</name>
    <dbReference type="NCBI Taxonomy" id="155866"/>
    <lineage>
        <taxon>Bacteria</taxon>
        <taxon>Bacillati</taxon>
        <taxon>Bacillota</taxon>
        <taxon>Bacilli</taxon>
        <taxon>Lactobacillales</taxon>
        <taxon>Lactobacillaceae</taxon>
        <taxon>Weissella</taxon>
    </lineage>
</organism>
<protein>
    <recommendedName>
        <fullName evidence="5">Maltose epimerase</fullName>
        <ecNumber evidence="5">5.1.3.21</ecNumber>
    </recommendedName>
</protein>
<dbReference type="GO" id="GO:0005737">
    <property type="term" value="C:cytoplasm"/>
    <property type="evidence" value="ECO:0007669"/>
    <property type="project" value="TreeGrafter"/>
</dbReference>
<keyword evidence="4 5" id="KW-0119">Carbohydrate metabolism</keyword>
<evidence type="ECO:0000256" key="2">
    <source>
        <dbReference type="ARBA" id="ARBA00006206"/>
    </source>
</evidence>
<dbReference type="AlphaFoldDB" id="A0A288QYF7"/>
<comment type="catalytic activity">
    <reaction evidence="5">
        <text>alpha-maltose = beta-maltose</text>
        <dbReference type="Rhea" id="RHEA:21228"/>
        <dbReference type="ChEBI" id="CHEBI:18147"/>
        <dbReference type="ChEBI" id="CHEBI:18167"/>
        <dbReference type="EC" id="5.1.3.21"/>
    </reaction>
</comment>
<dbReference type="InterPro" id="IPR014718">
    <property type="entry name" value="GH-type_carb-bd"/>
</dbReference>
<dbReference type="SUPFAM" id="SSF74650">
    <property type="entry name" value="Galactose mutarotase-like"/>
    <property type="match status" value="1"/>
</dbReference>
<dbReference type="PANTHER" id="PTHR10091:SF0">
    <property type="entry name" value="GALACTOSE MUTAROTASE"/>
    <property type="match status" value="1"/>
</dbReference>
<dbReference type="InterPro" id="IPR008183">
    <property type="entry name" value="Aldose_1/G6P_1-epimerase"/>
</dbReference>
<dbReference type="KEGG" id="wso:WSWS_01263"/>
<dbReference type="InterPro" id="IPR047215">
    <property type="entry name" value="Galactose_mutarotase-like"/>
</dbReference>
<dbReference type="GO" id="GO:0004034">
    <property type="term" value="F:aldose 1-epimerase activity"/>
    <property type="evidence" value="ECO:0007669"/>
    <property type="project" value="TreeGrafter"/>
</dbReference>
<evidence type="ECO:0000256" key="1">
    <source>
        <dbReference type="ARBA" id="ARBA00005028"/>
    </source>
</evidence>
<evidence type="ECO:0000256" key="5">
    <source>
        <dbReference type="PIRNR" id="PIRNR005096"/>
    </source>
</evidence>
<keyword evidence="3 5" id="KW-0413">Isomerase</keyword>
<evidence type="ECO:0000313" key="7">
    <source>
        <dbReference type="Proteomes" id="UP000254912"/>
    </source>
</evidence>
<dbReference type="Pfam" id="PF01263">
    <property type="entry name" value="Aldose_epim"/>
    <property type="match status" value="1"/>
</dbReference>
<dbReference type="UniPathway" id="UPA00242"/>
<dbReference type="PIRSF" id="PIRSF005096">
    <property type="entry name" value="GALM"/>
    <property type="match status" value="1"/>
</dbReference>
<dbReference type="PANTHER" id="PTHR10091">
    <property type="entry name" value="ALDOSE-1-EPIMERASE"/>
    <property type="match status" value="1"/>
</dbReference>
<keyword evidence="7" id="KW-1185">Reference proteome</keyword>
<comment type="similarity">
    <text evidence="2 5">Belongs to the aldose epimerase family.</text>
</comment>
<dbReference type="GeneID" id="94546449"/>
<accession>A0A288QYF7</accession>
<comment type="function">
    <text evidence="5">Catalyzes the interconversion of alpha and beta anomers of maltose.</text>
</comment>
<evidence type="ECO:0000256" key="4">
    <source>
        <dbReference type="ARBA" id="ARBA00023277"/>
    </source>
</evidence>
<dbReference type="InterPro" id="IPR015443">
    <property type="entry name" value="Aldose_1-epimerase"/>
</dbReference>
<dbReference type="GO" id="GO:0030246">
    <property type="term" value="F:carbohydrate binding"/>
    <property type="evidence" value="ECO:0007669"/>
    <property type="project" value="InterPro"/>
</dbReference>
<dbReference type="GO" id="GO:0006006">
    <property type="term" value="P:glucose metabolic process"/>
    <property type="evidence" value="ECO:0007669"/>
    <property type="project" value="TreeGrafter"/>
</dbReference>
<dbReference type="GO" id="GO:0050558">
    <property type="term" value="F:maltose epimerase activity"/>
    <property type="evidence" value="ECO:0007669"/>
    <property type="project" value="UniProtKB-EC"/>
</dbReference>
<dbReference type="CDD" id="cd09019">
    <property type="entry name" value="galactose_mutarotase_like"/>
    <property type="match status" value="1"/>
</dbReference>
<dbReference type="Proteomes" id="UP000254912">
    <property type="component" value="Unassembled WGS sequence"/>
</dbReference>
<dbReference type="EMBL" id="QRAS01000003">
    <property type="protein sequence ID" value="RDL05386.1"/>
    <property type="molecule type" value="Genomic_DNA"/>
</dbReference>
<sequence length="344" mass="37421">MTVSVTDFGNTPAGETIKHVVITNANGHQLGLVSWGASWQSFKTAAGVDLVLGFNDVASYLDNDYYLGNIVGRVGGRLDQAKFDLNGTTYHLDANEGANTLHGGEKNFSHKNWEIATVDEANNSVTFSTTMTEAEDHFPGTLKTTVTYTLTDDDEVKLDFGATSDADTLYNPTSHVYFNMAGLGADARELELQLNASRHLEFRPDQLPTGKLLETAGTAFDFQTKTKIGDNIAKLETDAFDAKFDDAFEVATGTDAPAAILTDPVSGRTVEVSTDRNGVIFFITNPDVDKYEDQAAFLAENPFNGVALEAQTLSDAIHHPEFGDIVLPAGVEKHYETRYVFKNI</sequence>
<evidence type="ECO:0000313" key="6">
    <source>
        <dbReference type="EMBL" id="RDL05386.1"/>
    </source>
</evidence>
<proteinExistence type="inferred from homology"/>
<evidence type="ECO:0000256" key="3">
    <source>
        <dbReference type="ARBA" id="ARBA00023235"/>
    </source>
</evidence>
<gene>
    <name evidence="6" type="ORF">DFP99_1346</name>
</gene>
<name>A0A288QYF7_9LACO</name>
<comment type="pathway">
    <text evidence="1 5">Carbohydrate metabolism; hexose metabolism.</text>
</comment>
<dbReference type="RefSeq" id="WP_070230462.1">
    <property type="nucleotide sequence ID" value="NZ_BJYO01000004.1"/>
</dbReference>
<dbReference type="GO" id="GO:0033499">
    <property type="term" value="P:galactose catabolic process via UDP-galactose, Leloir pathway"/>
    <property type="evidence" value="ECO:0007669"/>
    <property type="project" value="TreeGrafter"/>
</dbReference>
<dbReference type="Gene3D" id="2.70.98.10">
    <property type="match status" value="1"/>
</dbReference>
<comment type="caution">
    <text evidence="6">The sequence shown here is derived from an EMBL/GenBank/DDBJ whole genome shotgun (WGS) entry which is preliminary data.</text>
</comment>
<dbReference type="EC" id="5.1.3.21" evidence="5"/>
<dbReference type="InterPro" id="IPR011013">
    <property type="entry name" value="Gal_mutarotase_sf_dom"/>
</dbReference>
<reference evidence="6 7" key="1">
    <citation type="submission" date="2018-07" db="EMBL/GenBank/DDBJ databases">
        <title>Genomic Encyclopedia of Type Strains, Phase III (KMG-III): the genomes of soil and plant-associated and newly described type strains.</title>
        <authorList>
            <person name="Whitman W."/>
        </authorList>
    </citation>
    <scope>NUCLEOTIDE SEQUENCE [LARGE SCALE GENOMIC DNA]</scope>
    <source>
        <strain evidence="6 7">CECT 7031</strain>
    </source>
</reference>